<dbReference type="Proteomes" id="UP000192796">
    <property type="component" value="Unassembled WGS sequence"/>
</dbReference>
<organism evidence="2 3">
    <name type="scientific">Niastella vici</name>
    <dbReference type="NCBI Taxonomy" id="1703345"/>
    <lineage>
        <taxon>Bacteria</taxon>
        <taxon>Pseudomonadati</taxon>
        <taxon>Bacteroidota</taxon>
        <taxon>Chitinophagia</taxon>
        <taxon>Chitinophagales</taxon>
        <taxon>Chitinophagaceae</taxon>
        <taxon>Niastella</taxon>
    </lineage>
</organism>
<dbReference type="Pfam" id="PF01610">
    <property type="entry name" value="DDE_Tnp_ISL3"/>
    <property type="match status" value="2"/>
</dbReference>
<dbReference type="InterPro" id="IPR047951">
    <property type="entry name" value="Transpos_ISL3"/>
</dbReference>
<dbReference type="STRING" id="1703345.A3860_39945"/>
<protein>
    <recommendedName>
        <fullName evidence="1">Transposase IS204/IS1001/IS1096/IS1165 DDE domain-containing protein</fullName>
    </recommendedName>
</protein>
<dbReference type="NCBIfam" id="NF033550">
    <property type="entry name" value="transpos_ISL3"/>
    <property type="match status" value="1"/>
</dbReference>
<evidence type="ECO:0000313" key="3">
    <source>
        <dbReference type="Proteomes" id="UP000192796"/>
    </source>
</evidence>
<accession>A0A1V9FDJ1</accession>
<dbReference type="RefSeq" id="WP_081156295.1">
    <property type="nucleotide sequence ID" value="NZ_LVYD01000134.1"/>
</dbReference>
<gene>
    <name evidence="2" type="ORF">A3860_39945</name>
</gene>
<feature type="non-terminal residue" evidence="2">
    <location>
        <position position="1"/>
    </location>
</feature>
<dbReference type="AlphaFoldDB" id="A0A1V9FDJ1"/>
<dbReference type="EMBL" id="LVYD01000134">
    <property type="protein sequence ID" value="OQP56372.1"/>
    <property type="molecule type" value="Genomic_DNA"/>
</dbReference>
<reference evidence="2 3" key="1">
    <citation type="submission" date="2016-03" db="EMBL/GenBank/DDBJ databases">
        <title>Niastella vici sp. nov., isolated from farmland soil.</title>
        <authorList>
            <person name="Chen L."/>
            <person name="Wang D."/>
            <person name="Yang S."/>
            <person name="Wang G."/>
        </authorList>
    </citation>
    <scope>NUCLEOTIDE SEQUENCE [LARGE SCALE GENOMIC DNA]</scope>
    <source>
        <strain evidence="2 3">DJ57</strain>
    </source>
</reference>
<feature type="domain" description="Transposase IS204/IS1001/IS1096/IS1165 DDE" evidence="1">
    <location>
        <begin position="260"/>
        <end position="401"/>
    </location>
</feature>
<dbReference type="PANTHER" id="PTHR33498">
    <property type="entry name" value="TRANSPOSASE FOR INSERTION SEQUENCE ELEMENT IS1557"/>
    <property type="match status" value="1"/>
</dbReference>
<keyword evidence="3" id="KW-1185">Reference proteome</keyword>
<evidence type="ECO:0000259" key="1">
    <source>
        <dbReference type="Pfam" id="PF01610"/>
    </source>
</evidence>
<comment type="caution">
    <text evidence="2">The sequence shown here is derived from an EMBL/GenBank/DDBJ whole genome shotgun (WGS) entry which is preliminary data.</text>
</comment>
<name>A0A1V9FDJ1_9BACT</name>
<dbReference type="PANTHER" id="PTHR33498:SF1">
    <property type="entry name" value="TRANSPOSASE FOR INSERTION SEQUENCE ELEMENT IS1557"/>
    <property type="match status" value="1"/>
</dbReference>
<dbReference type="InterPro" id="IPR002560">
    <property type="entry name" value="Transposase_DDE"/>
</dbReference>
<sequence length="411" mass="47438">KRLCDTLNIETSSSSLIRHIYKKDINVPTAPSHIGIDDWAYKKGHTYGTAIIDLKNRKIIDLLPDREASSVEMWLRARCNCIKIVTRDRYVKYANGIKNGAPDAMQVADRWHLLKNLGDAVKKFLERKRQQLRREEIACAEKAKIEQIVPEENPLLTEHNIITERSSKLREIKHLHALGTPIRAIAGIVKMSRNTVRKYIHLDEPPSKNGPRSEILNFADYFKERIKECPGIEVIQLWKEIRQLGYAGSRSVVYQFLKNHTRSRNKTNRTYIPRQSWSAAKVSLLVYKCYTDLSSSEQAFLNILKEKSPEINIAMDLVQELKEIMEKKQGEKLREWIDKSMECSINELKAFARGLLTDFTAVKNAFSTQWSNGQVEGQINKLKTVKRQMYGRASFNLLRKRMILGGTDPQI</sequence>
<feature type="domain" description="Transposase IS204/IS1001/IS1096/IS1165 DDE" evidence="1">
    <location>
        <begin position="34"/>
        <end position="164"/>
    </location>
</feature>
<dbReference type="OrthoDB" id="1428197at2"/>
<evidence type="ECO:0000313" key="2">
    <source>
        <dbReference type="EMBL" id="OQP56372.1"/>
    </source>
</evidence>
<proteinExistence type="predicted"/>